<name>A0A6L7I1Y2_9GAMM</name>
<keyword evidence="3" id="KW-1185">Reference proteome</keyword>
<dbReference type="InterPro" id="IPR057271">
    <property type="entry name" value="YagK_YfjJ_C"/>
</dbReference>
<accession>A0A6L7I1Y2</accession>
<evidence type="ECO:0000313" key="3">
    <source>
        <dbReference type="Proteomes" id="UP000474778"/>
    </source>
</evidence>
<gene>
    <name evidence="2" type="ORF">GNT65_14875</name>
</gene>
<proteinExistence type="predicted"/>
<evidence type="ECO:0000313" key="2">
    <source>
        <dbReference type="EMBL" id="MXR69944.1"/>
    </source>
</evidence>
<dbReference type="AlphaFoldDB" id="A0A6L7I1Y2"/>
<sequence>MFCINKHNSTLMMYKDHAYHVYKPSSQGLKPHLVKKIISTCEIMLSHYSRVMVIRIDLHPRQYSTDNNQINQFLKQQANTLSQQYKCKVQYLCTRERHHSEIQHYHVALMLSGHKINYPHKLLNQLKSLWERAGGIASLVDNPFNIMCRGNKSSLKHAIYRLSYFAKTVTKELDIKARSFLCNKIPPAASFDDTKDTFLVDPIITAKINQHRVKAQHIASTMRKAANPIKSTFAWFTERKHAQQLKESIRNRTSNLHHLADPLSSGSHPLYPMNR</sequence>
<comment type="caution">
    <text evidence="2">The sequence shown here is derived from an EMBL/GenBank/DDBJ whole genome shotgun (WGS) entry which is preliminary data.</text>
</comment>
<organism evidence="2 3">
    <name type="scientific">Shewanella insulae</name>
    <dbReference type="NCBI Taxonomy" id="2681496"/>
    <lineage>
        <taxon>Bacteria</taxon>
        <taxon>Pseudomonadati</taxon>
        <taxon>Pseudomonadota</taxon>
        <taxon>Gammaproteobacteria</taxon>
        <taxon>Alteromonadales</taxon>
        <taxon>Shewanellaceae</taxon>
        <taxon>Shewanella</taxon>
    </lineage>
</organism>
<dbReference type="Pfam" id="PF11726">
    <property type="entry name" value="YagK_YfjJ_C"/>
    <property type="match status" value="1"/>
</dbReference>
<dbReference type="Proteomes" id="UP000474778">
    <property type="component" value="Unassembled WGS sequence"/>
</dbReference>
<reference evidence="2 3" key="1">
    <citation type="submission" date="2019-12" db="EMBL/GenBank/DDBJ databases">
        <title>Shewanella insulae sp. nov., isolated from a tidal flat.</title>
        <authorList>
            <person name="Yoon J.-H."/>
        </authorList>
    </citation>
    <scope>NUCLEOTIDE SEQUENCE [LARGE SCALE GENOMIC DNA]</scope>
    <source>
        <strain evidence="2 3">JBTF-M18</strain>
    </source>
</reference>
<dbReference type="EMBL" id="WRPA01000014">
    <property type="protein sequence ID" value="MXR69944.1"/>
    <property type="molecule type" value="Genomic_DNA"/>
</dbReference>
<evidence type="ECO:0000259" key="1">
    <source>
        <dbReference type="Pfam" id="PF11726"/>
    </source>
</evidence>
<feature type="domain" description="YagK/YfjJ C-terminal" evidence="1">
    <location>
        <begin position="45"/>
        <end position="182"/>
    </location>
</feature>
<dbReference type="RefSeq" id="WP_160797555.1">
    <property type="nucleotide sequence ID" value="NZ_WRPA01000014.1"/>
</dbReference>
<protein>
    <submittedName>
        <fullName evidence="2">Inovirus-type Gp2 protein</fullName>
    </submittedName>
</protein>